<proteinExistence type="predicted"/>
<sequence>MQAALVILAVAWTLRAHAFEELPAIEVDEASGITLDESGKEFPFVPDHVVAEGLTVQNTQFMSTVMMFLERMSNEMSLLKEQAVKDREIIANLSSSVQVLTQKVASLDVEVEVMAELVTEYRNINNRLSMLERYAGKIANEDKVQGSGDLGSELDPIFPTEDPKVDGEPLYETITEGESREGSREGIGEKTREGSGEHIGEESADGSEHDGEPTLRIEDFPEELRKWICITGECGDDISEESQEGSGEDGEKPILEFDAITRGSSLITSLVITKNRKIVMVDFAQKKVRVASLDAPTKVGAGLSLDQTPWSLALLDDGLVAVSTEDKHVMYIVNISTPEPTLVSRVRTKRAYRGIAPGPGDMLVVSSPKDPQNSSPATVDVISRDGHVTWSVSDRRMDKPFFVTSFRDEFYVSDWGSHTVYILTLHSGSVKTMFNNLDLSHLEMYQPRVVAFDEAGNMYVASGGRVCAESYHDDGWCVLVITRTGHWKNLINFNGSYDTKWPYGISLTPTGILVSWGSWRNGGWQSELTAYSLPSSIKQQIGQLRGGHY</sequence>
<gene>
    <name evidence="3" type="ORF">C0Q70_17032</name>
</gene>
<reference evidence="3 4" key="1">
    <citation type="submission" date="2018-04" db="EMBL/GenBank/DDBJ databases">
        <title>The genome of golden apple snail Pomacea canaliculata provides insight into stress tolerance and invasive adaptation.</title>
        <authorList>
            <person name="Liu C."/>
            <person name="Liu B."/>
            <person name="Ren Y."/>
            <person name="Zhang Y."/>
            <person name="Wang H."/>
            <person name="Li S."/>
            <person name="Jiang F."/>
            <person name="Yin L."/>
            <person name="Zhang G."/>
            <person name="Qian W."/>
            <person name="Fan W."/>
        </authorList>
    </citation>
    <scope>NUCLEOTIDE SEQUENCE [LARGE SCALE GENOMIC DNA]</scope>
    <source>
        <strain evidence="3">SZHN2017</strain>
        <tissue evidence="3">Muscle</tissue>
    </source>
</reference>
<evidence type="ECO:0000313" key="3">
    <source>
        <dbReference type="EMBL" id="PVD23759.1"/>
    </source>
</evidence>
<organism evidence="3 4">
    <name type="scientific">Pomacea canaliculata</name>
    <name type="common">Golden apple snail</name>
    <dbReference type="NCBI Taxonomy" id="400727"/>
    <lineage>
        <taxon>Eukaryota</taxon>
        <taxon>Metazoa</taxon>
        <taxon>Spiralia</taxon>
        <taxon>Lophotrochozoa</taxon>
        <taxon>Mollusca</taxon>
        <taxon>Gastropoda</taxon>
        <taxon>Caenogastropoda</taxon>
        <taxon>Architaenioglossa</taxon>
        <taxon>Ampullarioidea</taxon>
        <taxon>Ampullariidae</taxon>
        <taxon>Pomacea</taxon>
    </lineage>
</organism>
<dbReference type="SUPFAM" id="SSF101898">
    <property type="entry name" value="NHL repeat"/>
    <property type="match status" value="1"/>
</dbReference>
<comment type="caution">
    <text evidence="3">The sequence shown here is derived from an EMBL/GenBank/DDBJ whole genome shotgun (WGS) entry which is preliminary data.</text>
</comment>
<feature type="signal peptide" evidence="2">
    <location>
        <begin position="1"/>
        <end position="18"/>
    </location>
</feature>
<keyword evidence="4" id="KW-1185">Reference proteome</keyword>
<dbReference type="AlphaFoldDB" id="A0A2T7NRF5"/>
<evidence type="ECO:0000256" key="1">
    <source>
        <dbReference type="SAM" id="MobiDB-lite"/>
    </source>
</evidence>
<dbReference type="OrthoDB" id="6210250at2759"/>
<accession>A0A2T7NRF5</accession>
<name>A0A2T7NRF5_POMCA</name>
<feature type="chain" id="PRO_5015569364" evidence="2">
    <location>
        <begin position="19"/>
        <end position="549"/>
    </location>
</feature>
<dbReference type="InterPro" id="IPR011042">
    <property type="entry name" value="6-blade_b-propeller_TolB-like"/>
</dbReference>
<evidence type="ECO:0000313" key="4">
    <source>
        <dbReference type="Proteomes" id="UP000245119"/>
    </source>
</evidence>
<feature type="region of interest" description="Disordered" evidence="1">
    <location>
        <begin position="143"/>
        <end position="214"/>
    </location>
</feature>
<keyword evidence="2" id="KW-0732">Signal</keyword>
<dbReference type="Proteomes" id="UP000245119">
    <property type="component" value="Linkage Group LG10"/>
</dbReference>
<dbReference type="EMBL" id="PZQS01000010">
    <property type="protein sequence ID" value="PVD23759.1"/>
    <property type="molecule type" value="Genomic_DNA"/>
</dbReference>
<evidence type="ECO:0000256" key="2">
    <source>
        <dbReference type="SAM" id="SignalP"/>
    </source>
</evidence>
<feature type="compositionally biased region" description="Basic and acidic residues" evidence="1">
    <location>
        <begin position="177"/>
        <end position="214"/>
    </location>
</feature>
<dbReference type="Gene3D" id="2.120.10.30">
    <property type="entry name" value="TolB, C-terminal domain"/>
    <property type="match status" value="1"/>
</dbReference>
<protein>
    <submittedName>
        <fullName evidence="3">Uncharacterized protein</fullName>
    </submittedName>
</protein>